<evidence type="ECO:0000256" key="11">
    <source>
        <dbReference type="SAM" id="Phobius"/>
    </source>
</evidence>
<dbReference type="Pfam" id="PF02518">
    <property type="entry name" value="HATPase_c"/>
    <property type="match status" value="1"/>
</dbReference>
<dbReference type="CDD" id="cd06225">
    <property type="entry name" value="HAMP"/>
    <property type="match status" value="1"/>
</dbReference>
<dbReference type="Gene3D" id="1.10.287.130">
    <property type="match status" value="1"/>
</dbReference>
<evidence type="ECO:0000313" key="14">
    <source>
        <dbReference type="EMBL" id="MFD1848291.1"/>
    </source>
</evidence>
<evidence type="ECO:0000259" key="13">
    <source>
        <dbReference type="PROSITE" id="PS50885"/>
    </source>
</evidence>
<dbReference type="InterPro" id="IPR036890">
    <property type="entry name" value="HATPase_C_sf"/>
</dbReference>
<evidence type="ECO:0000256" key="5">
    <source>
        <dbReference type="ARBA" id="ARBA00022679"/>
    </source>
</evidence>
<evidence type="ECO:0000256" key="1">
    <source>
        <dbReference type="ARBA" id="ARBA00000085"/>
    </source>
</evidence>
<keyword evidence="6 11" id="KW-0812">Transmembrane</keyword>
<sequence>MRGAGAWRWTSSIRVRIVAVVVILLVLSSVGSVLLLRLVLFERLNEEISTGLDREAEEFRLLAGGVDPRTGDPFGEDLSAIFDVYFSREIADEGETLLAFLDGELYESRRAPQVPDPEDYQSTVDYWLGLEEMEQGTLDTPAGKTTYVAVPYSGEPFDGLFVVANFPANEQNEIDRAVQTQLIVQLGTTILAALLSLALAGRVLRPLKALAETARNISDTDLSRRITTTGNDEASQIADAFNDMLTRLEQTFTTQRRFLEDTSHELRTPLTVIRGQMELIDLDETPEERAATVALVTDEVDRMNQIVSDLFVLARAERPDFLALDLVEVRDLVQSVYRKMTALADRDWQVAVPEPAVIQADRHRVTQALLQLADNAVKFTPEGATIELGAQMEADALRLWVRDSGPGIQPGDAEHIFARFARGSGRDSARVGGAGLGLSIVAAIAEAHGGSATLVSRPGWGASFEILLPRRAAPPPAAIG</sequence>
<dbReference type="InterPro" id="IPR050428">
    <property type="entry name" value="TCS_sensor_his_kinase"/>
</dbReference>
<dbReference type="SUPFAM" id="SSF158472">
    <property type="entry name" value="HAMP domain-like"/>
    <property type="match status" value="1"/>
</dbReference>
<evidence type="ECO:0000256" key="6">
    <source>
        <dbReference type="ARBA" id="ARBA00022692"/>
    </source>
</evidence>
<dbReference type="Gene3D" id="3.30.565.10">
    <property type="entry name" value="Histidine kinase-like ATPase, C-terminal domain"/>
    <property type="match status" value="1"/>
</dbReference>
<dbReference type="EC" id="2.7.13.3" evidence="3"/>
<keyword evidence="4" id="KW-0597">Phosphoprotein</keyword>
<evidence type="ECO:0000256" key="7">
    <source>
        <dbReference type="ARBA" id="ARBA00022777"/>
    </source>
</evidence>
<dbReference type="InterPro" id="IPR005467">
    <property type="entry name" value="His_kinase_dom"/>
</dbReference>
<keyword evidence="15" id="KW-1185">Reference proteome</keyword>
<dbReference type="EMBL" id="JBHUGA010000067">
    <property type="protein sequence ID" value="MFD1848291.1"/>
    <property type="molecule type" value="Genomic_DNA"/>
</dbReference>
<reference evidence="15" key="1">
    <citation type="journal article" date="2019" name="Int. J. Syst. Evol. Microbiol.">
        <title>The Global Catalogue of Microorganisms (GCM) 10K type strain sequencing project: providing services to taxonomists for standard genome sequencing and annotation.</title>
        <authorList>
            <consortium name="The Broad Institute Genomics Platform"/>
            <consortium name="The Broad Institute Genome Sequencing Center for Infectious Disease"/>
            <person name="Wu L."/>
            <person name="Ma J."/>
        </authorList>
    </citation>
    <scope>NUCLEOTIDE SEQUENCE [LARGE SCALE GENOMIC DNA]</scope>
    <source>
        <strain evidence="15">JCM 11496</strain>
    </source>
</reference>
<dbReference type="InterPro" id="IPR036097">
    <property type="entry name" value="HisK_dim/P_sf"/>
</dbReference>
<dbReference type="InterPro" id="IPR004358">
    <property type="entry name" value="Sig_transdc_His_kin-like_C"/>
</dbReference>
<keyword evidence="7 14" id="KW-0418">Kinase</keyword>
<dbReference type="PROSITE" id="PS50885">
    <property type="entry name" value="HAMP"/>
    <property type="match status" value="1"/>
</dbReference>
<evidence type="ECO:0000256" key="9">
    <source>
        <dbReference type="ARBA" id="ARBA00023012"/>
    </source>
</evidence>
<dbReference type="InterPro" id="IPR003594">
    <property type="entry name" value="HATPase_dom"/>
</dbReference>
<gene>
    <name evidence="14" type="ORF">ACFSFX_17035</name>
</gene>
<keyword evidence="10 11" id="KW-0472">Membrane</keyword>
<dbReference type="CDD" id="cd00075">
    <property type="entry name" value="HATPase"/>
    <property type="match status" value="1"/>
</dbReference>
<dbReference type="Proteomes" id="UP001597307">
    <property type="component" value="Unassembled WGS sequence"/>
</dbReference>
<dbReference type="GO" id="GO:0016301">
    <property type="term" value="F:kinase activity"/>
    <property type="evidence" value="ECO:0007669"/>
    <property type="project" value="UniProtKB-KW"/>
</dbReference>
<organism evidence="14 15">
    <name type="scientific">Arthrobacter flavus</name>
    <dbReference type="NCBI Taxonomy" id="95172"/>
    <lineage>
        <taxon>Bacteria</taxon>
        <taxon>Bacillati</taxon>
        <taxon>Actinomycetota</taxon>
        <taxon>Actinomycetes</taxon>
        <taxon>Micrococcales</taxon>
        <taxon>Micrococcaceae</taxon>
        <taxon>Arthrobacter</taxon>
    </lineage>
</organism>
<comment type="caution">
    <text evidence="14">The sequence shown here is derived from an EMBL/GenBank/DDBJ whole genome shotgun (WGS) entry which is preliminary data.</text>
</comment>
<dbReference type="PRINTS" id="PR00344">
    <property type="entry name" value="BCTRLSENSOR"/>
</dbReference>
<dbReference type="InterPro" id="IPR003660">
    <property type="entry name" value="HAMP_dom"/>
</dbReference>
<evidence type="ECO:0000256" key="3">
    <source>
        <dbReference type="ARBA" id="ARBA00012438"/>
    </source>
</evidence>
<dbReference type="SUPFAM" id="SSF55874">
    <property type="entry name" value="ATPase domain of HSP90 chaperone/DNA topoisomerase II/histidine kinase"/>
    <property type="match status" value="1"/>
</dbReference>
<dbReference type="PANTHER" id="PTHR45436">
    <property type="entry name" value="SENSOR HISTIDINE KINASE YKOH"/>
    <property type="match status" value="1"/>
</dbReference>
<accession>A0ABW4QC09</accession>
<comment type="subcellular location">
    <subcellularLocation>
        <location evidence="2">Cell membrane</location>
    </subcellularLocation>
</comment>
<dbReference type="Pfam" id="PF00672">
    <property type="entry name" value="HAMP"/>
    <property type="match status" value="1"/>
</dbReference>
<dbReference type="SMART" id="SM00387">
    <property type="entry name" value="HATPase_c"/>
    <property type="match status" value="1"/>
</dbReference>
<feature type="transmembrane region" description="Helical" evidence="11">
    <location>
        <begin position="17"/>
        <end position="40"/>
    </location>
</feature>
<dbReference type="InterPro" id="IPR003661">
    <property type="entry name" value="HisK_dim/P_dom"/>
</dbReference>
<dbReference type="PROSITE" id="PS50109">
    <property type="entry name" value="HIS_KIN"/>
    <property type="match status" value="1"/>
</dbReference>
<feature type="domain" description="Histidine kinase" evidence="12">
    <location>
        <begin position="261"/>
        <end position="472"/>
    </location>
</feature>
<dbReference type="SMART" id="SM00388">
    <property type="entry name" value="HisKA"/>
    <property type="match status" value="1"/>
</dbReference>
<keyword evidence="8 11" id="KW-1133">Transmembrane helix</keyword>
<protein>
    <recommendedName>
        <fullName evidence="3">histidine kinase</fullName>
        <ecNumber evidence="3">2.7.13.3</ecNumber>
    </recommendedName>
</protein>
<keyword evidence="9" id="KW-0902">Two-component regulatory system</keyword>
<dbReference type="SUPFAM" id="SSF47384">
    <property type="entry name" value="Homodimeric domain of signal transducing histidine kinase"/>
    <property type="match status" value="1"/>
</dbReference>
<dbReference type="CDD" id="cd00082">
    <property type="entry name" value="HisKA"/>
    <property type="match status" value="1"/>
</dbReference>
<comment type="catalytic activity">
    <reaction evidence="1">
        <text>ATP + protein L-histidine = ADP + protein N-phospho-L-histidine.</text>
        <dbReference type="EC" id="2.7.13.3"/>
    </reaction>
</comment>
<proteinExistence type="predicted"/>
<feature type="domain" description="HAMP" evidence="13">
    <location>
        <begin position="201"/>
        <end position="253"/>
    </location>
</feature>
<dbReference type="PANTHER" id="PTHR45436:SF5">
    <property type="entry name" value="SENSOR HISTIDINE KINASE TRCS"/>
    <property type="match status" value="1"/>
</dbReference>
<evidence type="ECO:0000259" key="12">
    <source>
        <dbReference type="PROSITE" id="PS50109"/>
    </source>
</evidence>
<keyword evidence="5" id="KW-0808">Transferase</keyword>
<dbReference type="Pfam" id="PF00512">
    <property type="entry name" value="HisKA"/>
    <property type="match status" value="1"/>
</dbReference>
<evidence type="ECO:0000256" key="10">
    <source>
        <dbReference type="ARBA" id="ARBA00023136"/>
    </source>
</evidence>
<evidence type="ECO:0000256" key="8">
    <source>
        <dbReference type="ARBA" id="ARBA00022989"/>
    </source>
</evidence>
<evidence type="ECO:0000313" key="15">
    <source>
        <dbReference type="Proteomes" id="UP001597307"/>
    </source>
</evidence>
<dbReference type="SMART" id="SM00304">
    <property type="entry name" value="HAMP"/>
    <property type="match status" value="1"/>
</dbReference>
<dbReference type="Gene3D" id="6.10.340.10">
    <property type="match status" value="1"/>
</dbReference>
<dbReference type="RefSeq" id="WP_343881899.1">
    <property type="nucleotide sequence ID" value="NZ_BAAAIJ010000059.1"/>
</dbReference>
<evidence type="ECO:0000256" key="2">
    <source>
        <dbReference type="ARBA" id="ARBA00004236"/>
    </source>
</evidence>
<name>A0ABW4QC09_9MICC</name>
<evidence type="ECO:0000256" key="4">
    <source>
        <dbReference type="ARBA" id="ARBA00022553"/>
    </source>
</evidence>